<organism evidence="2 3">
    <name type="scientific">Punica granatum</name>
    <name type="common">Pomegranate</name>
    <dbReference type="NCBI Taxonomy" id="22663"/>
    <lineage>
        <taxon>Eukaryota</taxon>
        <taxon>Viridiplantae</taxon>
        <taxon>Streptophyta</taxon>
        <taxon>Embryophyta</taxon>
        <taxon>Tracheophyta</taxon>
        <taxon>Spermatophyta</taxon>
        <taxon>Magnoliopsida</taxon>
        <taxon>eudicotyledons</taxon>
        <taxon>Gunneridae</taxon>
        <taxon>Pentapetalae</taxon>
        <taxon>rosids</taxon>
        <taxon>malvids</taxon>
        <taxon>Myrtales</taxon>
        <taxon>Lythraceae</taxon>
        <taxon>Punica</taxon>
    </lineage>
</organism>
<evidence type="ECO:0000256" key="1">
    <source>
        <dbReference type="SAM" id="MobiDB-lite"/>
    </source>
</evidence>
<dbReference type="Proteomes" id="UP000233551">
    <property type="component" value="Unassembled WGS sequence"/>
</dbReference>
<proteinExistence type="predicted"/>
<feature type="compositionally biased region" description="Polar residues" evidence="1">
    <location>
        <begin position="72"/>
        <end position="82"/>
    </location>
</feature>
<name>A0A2I0KFA5_PUNGR</name>
<gene>
    <name evidence="2" type="ORF">CRG98_012729</name>
</gene>
<evidence type="ECO:0000313" key="2">
    <source>
        <dbReference type="EMBL" id="PKI66863.1"/>
    </source>
</evidence>
<reference evidence="2 3" key="1">
    <citation type="submission" date="2017-11" db="EMBL/GenBank/DDBJ databases">
        <title>De-novo sequencing of pomegranate (Punica granatum L.) genome.</title>
        <authorList>
            <person name="Akparov Z."/>
            <person name="Amiraslanov A."/>
            <person name="Hajiyeva S."/>
            <person name="Abbasov M."/>
            <person name="Kaur K."/>
            <person name="Hamwieh A."/>
            <person name="Solovyev V."/>
            <person name="Salamov A."/>
            <person name="Braich B."/>
            <person name="Kosarev P."/>
            <person name="Mahmoud A."/>
            <person name="Hajiyev E."/>
            <person name="Babayeva S."/>
            <person name="Izzatullayeva V."/>
            <person name="Mammadov A."/>
            <person name="Mammadov A."/>
            <person name="Sharifova S."/>
            <person name="Ojaghi J."/>
            <person name="Eynullazada K."/>
            <person name="Bayramov B."/>
            <person name="Abdulazimova A."/>
            <person name="Shahmuradov I."/>
        </authorList>
    </citation>
    <scope>NUCLEOTIDE SEQUENCE [LARGE SCALE GENOMIC DNA]</scope>
    <source>
        <strain evidence="3">cv. AG2017</strain>
        <tissue evidence="2">Leaf</tissue>
    </source>
</reference>
<comment type="caution">
    <text evidence="2">The sequence shown here is derived from an EMBL/GenBank/DDBJ whole genome shotgun (WGS) entry which is preliminary data.</text>
</comment>
<sequence>MALLGEVAERGWCSRRTRMSGRQPARELLANLPPSSHSLLPATGTEMGTTEKFEDQSVSTLKTKQRKAPTATLPSGTPSSAAKLQPSFGFRPSQLPSSFPIPPSAAGPLSYSLSRPYPLKPPSFSTSFCIPCTIPTAQQSFDAALSCCSLISDCSCTPVPVEFGLLSSGIQWSFELPY</sequence>
<keyword evidence="3" id="KW-1185">Reference proteome</keyword>
<protein>
    <submittedName>
        <fullName evidence="2">Uncharacterized protein</fullName>
    </submittedName>
</protein>
<accession>A0A2I0KFA5</accession>
<evidence type="ECO:0000313" key="3">
    <source>
        <dbReference type="Proteomes" id="UP000233551"/>
    </source>
</evidence>
<dbReference type="AlphaFoldDB" id="A0A2I0KFA5"/>
<dbReference type="EMBL" id="PGOL01000656">
    <property type="protein sequence ID" value="PKI66863.1"/>
    <property type="molecule type" value="Genomic_DNA"/>
</dbReference>
<feature type="region of interest" description="Disordered" evidence="1">
    <location>
        <begin position="53"/>
        <end position="88"/>
    </location>
</feature>